<dbReference type="PANTHER" id="PTHR43808:SF31">
    <property type="entry name" value="N-ACETYL-L-CITRULLINE DEACETYLASE"/>
    <property type="match status" value="1"/>
</dbReference>
<dbReference type="RefSeq" id="WP_078783034.1">
    <property type="nucleotide sequence ID" value="NZ_FUYF01000001.1"/>
</dbReference>
<evidence type="ECO:0000256" key="3">
    <source>
        <dbReference type="ARBA" id="ARBA00022670"/>
    </source>
</evidence>
<dbReference type="Gene3D" id="3.40.630.10">
    <property type="entry name" value="Zn peptidases"/>
    <property type="match status" value="2"/>
</dbReference>
<dbReference type="NCBIfam" id="TIGR01887">
    <property type="entry name" value="dipeptidaselike"/>
    <property type="match status" value="1"/>
</dbReference>
<organism evidence="10 11">
    <name type="scientific">Gemmiger formicilis</name>
    <dbReference type="NCBI Taxonomy" id="745368"/>
    <lineage>
        <taxon>Bacteria</taxon>
        <taxon>Bacillati</taxon>
        <taxon>Bacillota</taxon>
        <taxon>Clostridia</taxon>
        <taxon>Eubacteriales</taxon>
        <taxon>Gemmiger</taxon>
    </lineage>
</organism>
<evidence type="ECO:0000256" key="5">
    <source>
        <dbReference type="ARBA" id="ARBA00022801"/>
    </source>
</evidence>
<proteinExistence type="inferred from homology"/>
<keyword evidence="11" id="KW-1185">Reference proteome</keyword>
<evidence type="ECO:0000256" key="1">
    <source>
        <dbReference type="ARBA" id="ARBA00001947"/>
    </source>
</evidence>
<evidence type="ECO:0000256" key="6">
    <source>
        <dbReference type="ARBA" id="ARBA00022833"/>
    </source>
</evidence>
<evidence type="ECO:0000256" key="2">
    <source>
        <dbReference type="ARBA" id="ARBA00006247"/>
    </source>
</evidence>
<dbReference type="SUPFAM" id="SSF53187">
    <property type="entry name" value="Zn-dependent exopeptidases"/>
    <property type="match status" value="1"/>
</dbReference>
<dbReference type="InterPro" id="IPR050072">
    <property type="entry name" value="Peptidase_M20A"/>
</dbReference>
<feature type="transmembrane region" description="Helical" evidence="9">
    <location>
        <begin position="117"/>
        <end position="136"/>
    </location>
</feature>
<accession>A0A1T4W6B0</accession>
<keyword evidence="6" id="KW-0862">Zinc</keyword>
<dbReference type="InterPro" id="IPR002933">
    <property type="entry name" value="Peptidase_M20"/>
</dbReference>
<evidence type="ECO:0000313" key="11">
    <source>
        <dbReference type="Proteomes" id="UP000190286"/>
    </source>
</evidence>
<evidence type="ECO:0000256" key="7">
    <source>
        <dbReference type="ARBA" id="ARBA00022997"/>
    </source>
</evidence>
<dbReference type="GeneID" id="93336523"/>
<dbReference type="Proteomes" id="UP000190286">
    <property type="component" value="Unassembled WGS sequence"/>
</dbReference>
<dbReference type="GO" id="GO:0008270">
    <property type="term" value="F:zinc ion binding"/>
    <property type="evidence" value="ECO:0007669"/>
    <property type="project" value="InterPro"/>
</dbReference>
<dbReference type="STRING" id="745368.SAMN02745178_00012"/>
<keyword evidence="4" id="KW-0479">Metal-binding</keyword>
<evidence type="ECO:0000313" key="10">
    <source>
        <dbReference type="EMBL" id="SKA72834.1"/>
    </source>
</evidence>
<dbReference type="GO" id="GO:0016805">
    <property type="term" value="F:dipeptidase activity"/>
    <property type="evidence" value="ECO:0007669"/>
    <property type="project" value="UniProtKB-KW"/>
</dbReference>
<keyword evidence="9" id="KW-0472">Membrane</keyword>
<keyword evidence="9" id="KW-1133">Transmembrane helix</keyword>
<feature type="transmembrane region" description="Helical" evidence="9">
    <location>
        <begin position="25"/>
        <end position="44"/>
    </location>
</feature>
<dbReference type="OrthoDB" id="9761532at2"/>
<reference evidence="10 11" key="1">
    <citation type="submission" date="2017-02" db="EMBL/GenBank/DDBJ databases">
        <authorList>
            <person name="Peterson S.W."/>
        </authorList>
    </citation>
    <scope>NUCLEOTIDE SEQUENCE [LARGE SCALE GENOMIC DNA]</scope>
    <source>
        <strain evidence="10 11">ATCC 27749</strain>
    </source>
</reference>
<dbReference type="GO" id="GO:0006526">
    <property type="term" value="P:L-arginine biosynthetic process"/>
    <property type="evidence" value="ECO:0007669"/>
    <property type="project" value="TreeGrafter"/>
</dbReference>
<dbReference type="PANTHER" id="PTHR43808">
    <property type="entry name" value="ACETYLORNITHINE DEACETYLASE"/>
    <property type="match status" value="1"/>
</dbReference>
<feature type="transmembrane region" description="Helical" evidence="9">
    <location>
        <begin position="51"/>
        <end position="70"/>
    </location>
</feature>
<dbReference type="Pfam" id="PF01546">
    <property type="entry name" value="Peptidase_M20"/>
    <property type="match status" value="1"/>
</dbReference>
<evidence type="ECO:0000256" key="9">
    <source>
        <dbReference type="SAM" id="Phobius"/>
    </source>
</evidence>
<keyword evidence="8" id="KW-0482">Metalloprotease</keyword>
<dbReference type="GO" id="GO:0008237">
    <property type="term" value="F:metallopeptidase activity"/>
    <property type="evidence" value="ECO:0007669"/>
    <property type="project" value="UniProtKB-KW"/>
</dbReference>
<dbReference type="InterPro" id="IPR036264">
    <property type="entry name" value="Bact_exopeptidase_dim_dom"/>
</dbReference>
<dbReference type="InterPro" id="IPR010964">
    <property type="entry name" value="M20A_pepV-rel"/>
</dbReference>
<dbReference type="EMBL" id="FUYF01000001">
    <property type="protein sequence ID" value="SKA72834.1"/>
    <property type="molecule type" value="Genomic_DNA"/>
</dbReference>
<dbReference type="GO" id="GO:0008777">
    <property type="term" value="F:acetylornithine deacetylase activity"/>
    <property type="evidence" value="ECO:0007669"/>
    <property type="project" value="TreeGrafter"/>
</dbReference>
<dbReference type="GO" id="GO:0006508">
    <property type="term" value="P:proteolysis"/>
    <property type="evidence" value="ECO:0007669"/>
    <property type="project" value="UniProtKB-KW"/>
</dbReference>
<dbReference type="SUPFAM" id="SSF55031">
    <property type="entry name" value="Bacterial exopeptidase dimerisation domain"/>
    <property type="match status" value="1"/>
</dbReference>
<feature type="transmembrane region" description="Helical" evidence="9">
    <location>
        <begin position="76"/>
        <end position="105"/>
    </location>
</feature>
<sequence>MGLLVPTFFCFSVFGRCGILNVARLVVILLNVGDAVLVFVSAFVETTGDLIVRAVALLLAVSRVEVALVLGAGLGLWLSVVLVALLELGVSVVLVTFWAAGFIGWGASCRVGVGRLFLARVARAVVVPGVVVLAGFPCLVRLGDVWLLGRGVADDKGPSILCLYALKYLKDSGAALKYPVRALLGANEETNMHDVDYYAEHYPMPAFCFTPDAEFPVCNGEKGGFNGELVSPKFENGIITAFEGGVAHNAVPDRASCTVQVGAGALVQTEGVTFEAGEGGATVIRGWGKSGHAAMPEGTVNAISLIVNCLLKSGVCTPQEEAYLNVLHTLHADTDGSALGIAADDGLFDPLTIIGGTIEMADGVIRQSFDCRYPTNTDPEKMTAAIRKVCGGAATLENVSSRVPFYIDADSPAIQTLINTYNDVTGEGKKPFTMGGGTYARHFPYAVSFGPEHTDIEIPSFAGPMHGANEGTPFEKLVEALKIYILALLRLQEIEL</sequence>
<keyword evidence="7" id="KW-0224">Dipeptidase</keyword>
<evidence type="ECO:0000256" key="4">
    <source>
        <dbReference type="ARBA" id="ARBA00022723"/>
    </source>
</evidence>
<comment type="similarity">
    <text evidence="2">Belongs to the peptidase M20A family.</text>
</comment>
<protein>
    <submittedName>
        <fullName evidence="10">Succinyl-diaminopimelate desuccinylase</fullName>
    </submittedName>
</protein>
<name>A0A1T4W6B0_9FIRM</name>
<dbReference type="Gene3D" id="3.30.70.360">
    <property type="match status" value="1"/>
</dbReference>
<keyword evidence="3" id="KW-0645">Protease</keyword>
<comment type="cofactor">
    <cofactor evidence="1">
        <name>Zn(2+)</name>
        <dbReference type="ChEBI" id="CHEBI:29105"/>
    </cofactor>
</comment>
<keyword evidence="9" id="KW-0812">Transmembrane</keyword>
<gene>
    <name evidence="10" type="ORF">SAMN02745178_00012</name>
</gene>
<keyword evidence="5" id="KW-0378">Hydrolase</keyword>
<dbReference type="AlphaFoldDB" id="A0A1T4W6B0"/>
<evidence type="ECO:0000256" key="8">
    <source>
        <dbReference type="ARBA" id="ARBA00023049"/>
    </source>
</evidence>